<dbReference type="Proteomes" id="UP000192247">
    <property type="component" value="Unassembled WGS sequence"/>
</dbReference>
<dbReference type="EMBL" id="MNPL01032646">
    <property type="protein sequence ID" value="OQR66396.1"/>
    <property type="molecule type" value="Genomic_DNA"/>
</dbReference>
<dbReference type="InParanoid" id="A0A1V9WZ54"/>
<comment type="caution">
    <text evidence="2">The sequence shown here is derived from an EMBL/GenBank/DDBJ whole genome shotgun (WGS) entry which is preliminary data.</text>
</comment>
<feature type="region of interest" description="Disordered" evidence="1">
    <location>
        <begin position="128"/>
        <end position="190"/>
    </location>
</feature>
<name>A0A1V9WZ54_9ACAR</name>
<keyword evidence="3" id="KW-1185">Reference proteome</keyword>
<gene>
    <name evidence="2" type="ORF">BIW11_14188</name>
</gene>
<protein>
    <submittedName>
        <fullName evidence="2">Uncharacterized protein</fullName>
    </submittedName>
</protein>
<evidence type="ECO:0000313" key="3">
    <source>
        <dbReference type="Proteomes" id="UP000192247"/>
    </source>
</evidence>
<accession>A0A1V9WZ54</accession>
<proteinExistence type="predicted"/>
<evidence type="ECO:0000256" key="1">
    <source>
        <dbReference type="SAM" id="MobiDB-lite"/>
    </source>
</evidence>
<sequence>MSCILRNVSYNVTDCELEPSELALISIASVRIRDSVGYLTLAFCSTETPDAIATLFTYRIEPPVRPITPGNRFGRLARAAKFGDSLAEKLRLAAEEVQAPRAGCDRAEVLRVVAAMLPIATSADGVALSPKRTAGQRAPGGEPRRPLSGPPSPMVLVNAKVTGRELQSGQAVSRPRMRSRRPTTAGPTNRSKSVCLCVSMRDQFCCCCCCCNRANRRTAFDRDQRLPRSQFPVQKLTRRASRLNGEP</sequence>
<dbReference type="AlphaFoldDB" id="A0A1V9WZ54"/>
<evidence type="ECO:0000313" key="2">
    <source>
        <dbReference type="EMBL" id="OQR66396.1"/>
    </source>
</evidence>
<reference evidence="2 3" key="1">
    <citation type="journal article" date="2017" name="Gigascience">
        <title>Draft genome of the honey bee ectoparasitic mite, Tropilaelaps mercedesae, is shaped by the parasitic life history.</title>
        <authorList>
            <person name="Dong X."/>
            <person name="Armstrong S.D."/>
            <person name="Xia D."/>
            <person name="Makepeace B.L."/>
            <person name="Darby A.C."/>
            <person name="Kadowaki T."/>
        </authorList>
    </citation>
    <scope>NUCLEOTIDE SEQUENCE [LARGE SCALE GENOMIC DNA]</scope>
    <source>
        <strain evidence="2">Wuxi-XJTLU</strain>
    </source>
</reference>
<organism evidence="2 3">
    <name type="scientific">Tropilaelaps mercedesae</name>
    <dbReference type="NCBI Taxonomy" id="418985"/>
    <lineage>
        <taxon>Eukaryota</taxon>
        <taxon>Metazoa</taxon>
        <taxon>Ecdysozoa</taxon>
        <taxon>Arthropoda</taxon>
        <taxon>Chelicerata</taxon>
        <taxon>Arachnida</taxon>
        <taxon>Acari</taxon>
        <taxon>Parasitiformes</taxon>
        <taxon>Mesostigmata</taxon>
        <taxon>Gamasina</taxon>
        <taxon>Dermanyssoidea</taxon>
        <taxon>Laelapidae</taxon>
        <taxon>Tropilaelaps</taxon>
    </lineage>
</organism>